<evidence type="ECO:0000256" key="11">
    <source>
        <dbReference type="ARBA" id="ARBA00030962"/>
    </source>
</evidence>
<dbReference type="GO" id="GO:0005886">
    <property type="term" value="C:plasma membrane"/>
    <property type="evidence" value="ECO:0007669"/>
    <property type="project" value="TreeGrafter"/>
</dbReference>
<dbReference type="CDD" id="cd00211">
    <property type="entry name" value="PTS_IIA_fru"/>
    <property type="match status" value="1"/>
</dbReference>
<dbReference type="GO" id="GO:0090563">
    <property type="term" value="F:protein-phosphocysteine-sugar phosphotransferase activity"/>
    <property type="evidence" value="ECO:0007669"/>
    <property type="project" value="TreeGrafter"/>
</dbReference>
<dbReference type="InterPro" id="IPR050893">
    <property type="entry name" value="Sugar_PTS"/>
</dbReference>
<dbReference type="STRING" id="745820.SAMN04488053_10441"/>
<dbReference type="Gene3D" id="3.40.930.10">
    <property type="entry name" value="Mannitol-specific EII, Chain A"/>
    <property type="match status" value="1"/>
</dbReference>
<evidence type="ECO:0000313" key="14">
    <source>
        <dbReference type="Proteomes" id="UP000198778"/>
    </source>
</evidence>
<evidence type="ECO:0000256" key="7">
    <source>
        <dbReference type="ARBA" id="ARBA00022683"/>
    </source>
</evidence>
<organism evidence="13 14">
    <name type="scientific">Alkalicoccus daliensis</name>
    <dbReference type="NCBI Taxonomy" id="745820"/>
    <lineage>
        <taxon>Bacteria</taxon>
        <taxon>Bacillati</taxon>
        <taxon>Bacillota</taxon>
        <taxon>Bacilli</taxon>
        <taxon>Bacillales</taxon>
        <taxon>Bacillaceae</taxon>
        <taxon>Alkalicoccus</taxon>
    </lineage>
</organism>
<protein>
    <recommendedName>
        <fullName evidence="2">Mannitol-specific phosphotransferase enzyme IIA component</fullName>
    </recommendedName>
    <alternativeName>
        <fullName evidence="10">EIIA</fullName>
    </alternativeName>
    <alternativeName>
        <fullName evidence="11">EIII</fullName>
    </alternativeName>
    <alternativeName>
        <fullName evidence="9">PTS system mannitol-specific EIIA component</fullName>
    </alternativeName>
</protein>
<reference evidence="14" key="1">
    <citation type="submission" date="2016-10" db="EMBL/GenBank/DDBJ databases">
        <authorList>
            <person name="Varghese N."/>
            <person name="Submissions S."/>
        </authorList>
    </citation>
    <scope>NUCLEOTIDE SEQUENCE [LARGE SCALE GENOMIC DNA]</scope>
    <source>
        <strain evidence="14">CGMCC 1.10369</strain>
    </source>
</reference>
<evidence type="ECO:0000256" key="5">
    <source>
        <dbReference type="ARBA" id="ARBA00022597"/>
    </source>
</evidence>
<dbReference type="InterPro" id="IPR016152">
    <property type="entry name" value="PTrfase/Anion_transptr"/>
</dbReference>
<dbReference type="AlphaFoldDB" id="A0A1H0ES92"/>
<dbReference type="PANTHER" id="PTHR30181">
    <property type="entry name" value="MANNITOL PERMEASE IIC COMPONENT"/>
    <property type="match status" value="1"/>
</dbReference>
<keyword evidence="14" id="KW-1185">Reference proteome</keyword>
<evidence type="ECO:0000256" key="1">
    <source>
        <dbReference type="ARBA" id="ARBA00002434"/>
    </source>
</evidence>
<keyword evidence="8" id="KW-0418">Kinase</keyword>
<dbReference type="RefSeq" id="WP_090842472.1">
    <property type="nucleotide sequence ID" value="NZ_FNIL01000004.1"/>
</dbReference>
<evidence type="ECO:0000256" key="4">
    <source>
        <dbReference type="ARBA" id="ARBA00022553"/>
    </source>
</evidence>
<sequence length="145" mass="16037">MAKEILPAENIKLNVSLNSRDEAIREAGKILVEGGYTDEAYIDKMFEREEITSTFMGNSVAIPHGTDDAKESVHYSGLSLIQVPEGVEYGDGNTVKLIFGIAGKNNEHLEILSKIAILCSDEDNVEKMIQATSKDELLEMFKEVE</sequence>
<feature type="domain" description="PTS EIIA type-2" evidence="12">
    <location>
        <begin position="4"/>
        <end position="144"/>
    </location>
</feature>
<evidence type="ECO:0000256" key="3">
    <source>
        <dbReference type="ARBA" id="ARBA00022448"/>
    </source>
</evidence>
<gene>
    <name evidence="13" type="ORF">SAMN04488053_10441</name>
</gene>
<name>A0A1H0ES92_9BACI</name>
<dbReference type="Proteomes" id="UP000198778">
    <property type="component" value="Unassembled WGS sequence"/>
</dbReference>
<evidence type="ECO:0000259" key="12">
    <source>
        <dbReference type="PROSITE" id="PS51094"/>
    </source>
</evidence>
<proteinExistence type="predicted"/>
<dbReference type="OrthoDB" id="1640042at2"/>
<dbReference type="PROSITE" id="PS00372">
    <property type="entry name" value="PTS_EIIA_TYPE_2_HIS"/>
    <property type="match status" value="1"/>
</dbReference>
<evidence type="ECO:0000256" key="10">
    <source>
        <dbReference type="ARBA" id="ARBA00030956"/>
    </source>
</evidence>
<keyword evidence="3" id="KW-0813">Transport</keyword>
<evidence type="ECO:0000256" key="2">
    <source>
        <dbReference type="ARBA" id="ARBA00014783"/>
    </source>
</evidence>
<keyword evidence="6" id="KW-0808">Transferase</keyword>
<evidence type="ECO:0000256" key="9">
    <source>
        <dbReference type="ARBA" id="ARBA00029908"/>
    </source>
</evidence>
<comment type="function">
    <text evidence="1">The phosphoenolpyruvate-dependent sugar phosphotransferase system (sugar PTS), a major carbohydrate active transport system, catalyzes the phosphorylation of incoming sugar substrates concomitantly with their translocation across the cell membrane. The enzyme II CmtAB PTS system is involved in D-mannitol transport.</text>
</comment>
<keyword evidence="5" id="KW-0762">Sugar transport</keyword>
<evidence type="ECO:0000313" key="13">
    <source>
        <dbReference type="EMBL" id="SDN85186.1"/>
    </source>
</evidence>
<dbReference type="EMBL" id="FNIL01000004">
    <property type="protein sequence ID" value="SDN85186.1"/>
    <property type="molecule type" value="Genomic_DNA"/>
</dbReference>
<evidence type="ECO:0000256" key="8">
    <source>
        <dbReference type="ARBA" id="ARBA00022777"/>
    </source>
</evidence>
<dbReference type="Pfam" id="PF00359">
    <property type="entry name" value="PTS_EIIA_2"/>
    <property type="match status" value="1"/>
</dbReference>
<dbReference type="PANTHER" id="PTHR30181:SF2">
    <property type="entry name" value="PTS SYSTEM MANNITOL-SPECIFIC EIICBA COMPONENT"/>
    <property type="match status" value="1"/>
</dbReference>
<dbReference type="GO" id="GO:0009401">
    <property type="term" value="P:phosphoenolpyruvate-dependent sugar phosphotransferase system"/>
    <property type="evidence" value="ECO:0007669"/>
    <property type="project" value="UniProtKB-KW"/>
</dbReference>
<dbReference type="SUPFAM" id="SSF55804">
    <property type="entry name" value="Phoshotransferase/anion transport protein"/>
    <property type="match status" value="1"/>
</dbReference>
<keyword evidence="7" id="KW-0598">Phosphotransferase system</keyword>
<dbReference type="PROSITE" id="PS51094">
    <property type="entry name" value="PTS_EIIA_TYPE_2"/>
    <property type="match status" value="1"/>
</dbReference>
<keyword evidence="4" id="KW-0597">Phosphoprotein</keyword>
<dbReference type="InterPro" id="IPR002178">
    <property type="entry name" value="PTS_EIIA_type-2_dom"/>
</dbReference>
<evidence type="ECO:0000256" key="6">
    <source>
        <dbReference type="ARBA" id="ARBA00022679"/>
    </source>
</evidence>
<dbReference type="GO" id="GO:0016301">
    <property type="term" value="F:kinase activity"/>
    <property type="evidence" value="ECO:0007669"/>
    <property type="project" value="UniProtKB-KW"/>
</dbReference>
<accession>A0A1H0ES92</accession>